<accession>A0ABY5LDW3</accession>
<evidence type="ECO:0000313" key="1">
    <source>
        <dbReference type="EMBL" id="UUL83974.1"/>
    </source>
</evidence>
<reference evidence="1" key="1">
    <citation type="submission" date="2022-07" db="EMBL/GenBank/DDBJ databases">
        <title>Sphingomonas sp. nov., a novel bacterium isolated from the north slope of the Mount Everest.</title>
        <authorList>
            <person name="Cui X."/>
            <person name="Liu Y."/>
        </authorList>
    </citation>
    <scope>NUCLEOTIDE SEQUENCE</scope>
    <source>
        <strain evidence="1">S5-59</strain>
    </source>
</reference>
<name>A0ABY5LDW3_9SPHN</name>
<gene>
    <name evidence="1" type="ORF">NMP03_07225</name>
</gene>
<proteinExistence type="predicted"/>
<sequence>MLETDIPGVDIDKIAKGHATLESVLSSMTVSLRVAAGCPPGLP</sequence>
<dbReference type="RefSeq" id="WP_256507809.1">
    <property type="nucleotide sequence ID" value="NZ_CP101740.1"/>
</dbReference>
<keyword evidence="2" id="KW-1185">Reference proteome</keyword>
<protein>
    <submittedName>
        <fullName evidence="1">Uncharacterized protein</fullName>
    </submittedName>
</protein>
<dbReference type="Proteomes" id="UP001058533">
    <property type="component" value="Chromosome"/>
</dbReference>
<organism evidence="1 2">
    <name type="scientific">Sphingomonas qomolangmaensis</name>
    <dbReference type="NCBI Taxonomy" id="2918765"/>
    <lineage>
        <taxon>Bacteria</taxon>
        <taxon>Pseudomonadati</taxon>
        <taxon>Pseudomonadota</taxon>
        <taxon>Alphaproteobacteria</taxon>
        <taxon>Sphingomonadales</taxon>
        <taxon>Sphingomonadaceae</taxon>
        <taxon>Sphingomonas</taxon>
    </lineage>
</organism>
<dbReference type="EMBL" id="CP101740">
    <property type="protein sequence ID" value="UUL83974.1"/>
    <property type="molecule type" value="Genomic_DNA"/>
</dbReference>
<evidence type="ECO:0000313" key="2">
    <source>
        <dbReference type="Proteomes" id="UP001058533"/>
    </source>
</evidence>